<dbReference type="InterPro" id="IPR036179">
    <property type="entry name" value="Ig-like_dom_sf"/>
</dbReference>
<evidence type="ECO:0000313" key="4">
    <source>
        <dbReference type="Proteomes" id="UP001201812"/>
    </source>
</evidence>
<dbReference type="SUPFAM" id="SSF48726">
    <property type="entry name" value="Immunoglobulin"/>
    <property type="match status" value="2"/>
</dbReference>
<accession>A0AAD4NGQ2</accession>
<evidence type="ECO:0000259" key="2">
    <source>
        <dbReference type="PROSITE" id="PS50835"/>
    </source>
</evidence>
<proteinExistence type="predicted"/>
<protein>
    <submittedName>
        <fullName evidence="3">Zwei Ig domain protein zig-5</fullName>
    </submittedName>
</protein>
<evidence type="ECO:0000256" key="1">
    <source>
        <dbReference type="SAM" id="Phobius"/>
    </source>
</evidence>
<evidence type="ECO:0000313" key="3">
    <source>
        <dbReference type="EMBL" id="KAI1729161.1"/>
    </source>
</evidence>
<sequence>MANLPWLGMSRNADLSCYSLFRLTSVSMFFTFLGCLSLLATAEPLRITTYRVHPKKCPSLADGPSLSFSEDEAPRILLLNRSTVFHCRQAMECRVMSSPPESNVYWYHNGKLVHATTVRDITLNALTSQASVSPSTILGLSQFSHRICVDPFILPGEINEFKCRVQSTCEPNEAIESPALVAESTDNFGAIRQAVLGGAPPRHIQGIATERAPFITLIQPTRMELAGNFVQLMCNAAGSPKPIITWKVMDNDSEGVTHSLDKYPFIWELTNGDLLVDTAQTDLASISLECSATNVYGTTSETTTLIILNEN</sequence>
<dbReference type="Proteomes" id="UP001201812">
    <property type="component" value="Unassembled WGS sequence"/>
</dbReference>
<keyword evidence="1" id="KW-0812">Transmembrane</keyword>
<comment type="caution">
    <text evidence="3">The sequence shown here is derived from an EMBL/GenBank/DDBJ whole genome shotgun (WGS) entry which is preliminary data.</text>
</comment>
<dbReference type="InterPro" id="IPR007110">
    <property type="entry name" value="Ig-like_dom"/>
</dbReference>
<reference evidence="3" key="1">
    <citation type="submission" date="2022-01" db="EMBL/GenBank/DDBJ databases">
        <title>Genome Sequence Resource for Two Populations of Ditylenchus destructor, the Migratory Endoparasitic Phytonematode.</title>
        <authorList>
            <person name="Zhang H."/>
            <person name="Lin R."/>
            <person name="Xie B."/>
        </authorList>
    </citation>
    <scope>NUCLEOTIDE SEQUENCE</scope>
    <source>
        <strain evidence="3">BazhouSP</strain>
    </source>
</reference>
<keyword evidence="1" id="KW-0472">Membrane</keyword>
<name>A0AAD4NGQ2_9BILA</name>
<keyword evidence="1" id="KW-1133">Transmembrane helix</keyword>
<feature type="domain" description="Ig-like" evidence="2">
    <location>
        <begin position="64"/>
        <end position="182"/>
    </location>
</feature>
<feature type="transmembrane region" description="Helical" evidence="1">
    <location>
        <begin position="20"/>
        <end position="41"/>
    </location>
</feature>
<dbReference type="EMBL" id="JAKKPZ010000001">
    <property type="protein sequence ID" value="KAI1729161.1"/>
    <property type="molecule type" value="Genomic_DNA"/>
</dbReference>
<dbReference type="AlphaFoldDB" id="A0AAD4NGQ2"/>
<gene>
    <name evidence="3" type="ORF">DdX_01384</name>
</gene>
<keyword evidence="4" id="KW-1185">Reference proteome</keyword>
<dbReference type="InterPro" id="IPR013783">
    <property type="entry name" value="Ig-like_fold"/>
</dbReference>
<dbReference type="Gene3D" id="2.60.40.10">
    <property type="entry name" value="Immunoglobulins"/>
    <property type="match status" value="1"/>
</dbReference>
<organism evidence="3 4">
    <name type="scientific">Ditylenchus destructor</name>
    <dbReference type="NCBI Taxonomy" id="166010"/>
    <lineage>
        <taxon>Eukaryota</taxon>
        <taxon>Metazoa</taxon>
        <taxon>Ecdysozoa</taxon>
        <taxon>Nematoda</taxon>
        <taxon>Chromadorea</taxon>
        <taxon>Rhabditida</taxon>
        <taxon>Tylenchina</taxon>
        <taxon>Tylenchomorpha</taxon>
        <taxon>Sphaerularioidea</taxon>
        <taxon>Anguinidae</taxon>
        <taxon>Anguininae</taxon>
        <taxon>Ditylenchus</taxon>
    </lineage>
</organism>
<dbReference type="PROSITE" id="PS50835">
    <property type="entry name" value="IG_LIKE"/>
    <property type="match status" value="2"/>
</dbReference>
<feature type="domain" description="Ig-like" evidence="2">
    <location>
        <begin position="213"/>
        <end position="306"/>
    </location>
</feature>